<evidence type="ECO:0000313" key="4">
    <source>
        <dbReference type="Proteomes" id="UP000604243"/>
    </source>
</evidence>
<sequence>MRAWPALTLTAACLGALLLSGCSNTRQDRPAQDTLVAQASAIDEATARASAMAAGQQQCQAANGGHASLIDMQVTPPAMATMDDDANASSTTGALEAATSEGDAWHATLTLRCR</sequence>
<dbReference type="PROSITE" id="PS51257">
    <property type="entry name" value="PROKAR_LIPOPROTEIN"/>
    <property type="match status" value="1"/>
</dbReference>
<protein>
    <recommendedName>
        <fullName evidence="5">Lipoprotein</fullName>
    </recommendedName>
</protein>
<comment type="caution">
    <text evidence="3">The sequence shown here is derived from an EMBL/GenBank/DDBJ whole genome shotgun (WGS) entry which is preliminary data.</text>
</comment>
<gene>
    <name evidence="3" type="ORF">GCM10010082_07550</name>
</gene>
<feature type="chain" id="PRO_5046141100" description="Lipoprotein" evidence="2">
    <location>
        <begin position="26"/>
        <end position="114"/>
    </location>
</feature>
<evidence type="ECO:0000256" key="1">
    <source>
        <dbReference type="SAM" id="MobiDB-lite"/>
    </source>
</evidence>
<accession>A0ABQ3FCQ0</accession>
<dbReference type="RefSeq" id="WP_189515234.1">
    <property type="nucleotide sequence ID" value="NZ_BMZM01000001.1"/>
</dbReference>
<evidence type="ECO:0000313" key="3">
    <source>
        <dbReference type="EMBL" id="GHC18624.1"/>
    </source>
</evidence>
<evidence type="ECO:0000256" key="2">
    <source>
        <dbReference type="SAM" id="SignalP"/>
    </source>
</evidence>
<dbReference type="EMBL" id="BMZM01000001">
    <property type="protein sequence ID" value="GHC18624.1"/>
    <property type="molecule type" value="Genomic_DNA"/>
</dbReference>
<keyword evidence="2" id="KW-0732">Signal</keyword>
<feature type="signal peptide" evidence="2">
    <location>
        <begin position="1"/>
        <end position="25"/>
    </location>
</feature>
<keyword evidence="4" id="KW-1185">Reference proteome</keyword>
<feature type="region of interest" description="Disordered" evidence="1">
    <location>
        <begin position="79"/>
        <end position="100"/>
    </location>
</feature>
<dbReference type="Proteomes" id="UP000604243">
    <property type="component" value="Unassembled WGS sequence"/>
</dbReference>
<reference evidence="4" key="1">
    <citation type="journal article" date="2019" name="Int. J. Syst. Evol. Microbiol.">
        <title>The Global Catalogue of Microorganisms (GCM) 10K type strain sequencing project: providing services to taxonomists for standard genome sequencing and annotation.</title>
        <authorList>
            <consortium name="The Broad Institute Genomics Platform"/>
            <consortium name="The Broad Institute Genome Sequencing Center for Infectious Disease"/>
            <person name="Wu L."/>
            <person name="Ma J."/>
        </authorList>
    </citation>
    <scope>NUCLEOTIDE SEQUENCE [LARGE SCALE GENOMIC DNA]</scope>
    <source>
        <strain evidence="4">KCTC 42082</strain>
    </source>
</reference>
<evidence type="ECO:0008006" key="5">
    <source>
        <dbReference type="Google" id="ProtNLM"/>
    </source>
</evidence>
<name>A0ABQ3FCQ0_9GAMM</name>
<organism evidence="3 4">
    <name type="scientific">Kushneria pakistanensis</name>
    <dbReference type="NCBI Taxonomy" id="1508770"/>
    <lineage>
        <taxon>Bacteria</taxon>
        <taxon>Pseudomonadati</taxon>
        <taxon>Pseudomonadota</taxon>
        <taxon>Gammaproteobacteria</taxon>
        <taxon>Oceanospirillales</taxon>
        <taxon>Halomonadaceae</taxon>
        <taxon>Kushneria</taxon>
    </lineage>
</organism>
<proteinExistence type="predicted"/>